<evidence type="ECO:0000256" key="1">
    <source>
        <dbReference type="SAM" id="MobiDB-lite"/>
    </source>
</evidence>
<dbReference type="EMBL" id="FRAP01000029">
    <property type="protein sequence ID" value="SHL44620.1"/>
    <property type="molecule type" value="Genomic_DNA"/>
</dbReference>
<dbReference type="OrthoDB" id="3403955at2"/>
<dbReference type="NCBIfam" id="NF038175">
    <property type="entry name" value="IniB_NTERM"/>
    <property type="match status" value="1"/>
</dbReference>
<dbReference type="InterPro" id="IPR049709">
    <property type="entry name" value="IniB-like_N"/>
</dbReference>
<keyword evidence="3" id="KW-1185">Reference proteome</keyword>
<feature type="compositionally biased region" description="Acidic residues" evidence="1">
    <location>
        <begin position="171"/>
        <end position="180"/>
    </location>
</feature>
<reference evidence="2 3" key="1">
    <citation type="submission" date="2016-11" db="EMBL/GenBank/DDBJ databases">
        <authorList>
            <person name="Jaros S."/>
            <person name="Januszkiewicz K."/>
            <person name="Wedrychowicz H."/>
        </authorList>
    </citation>
    <scope>NUCLEOTIDE SEQUENCE [LARGE SCALE GENOMIC DNA]</scope>
    <source>
        <strain evidence="2 3">DSM 43832</strain>
    </source>
</reference>
<evidence type="ECO:0000313" key="3">
    <source>
        <dbReference type="Proteomes" id="UP000184363"/>
    </source>
</evidence>
<name>A0A1M7APF5_PSETH</name>
<sequence>MAEPLSLLEFVQRLAGDDDLRADFAADPHGVLADHGLDGLAPEDVRDALMLVEDTRTVEYRPDHVTEPGPDLDPAAGPDAVVRWFADYAGLPTEPAPLTVDVADDIDDLDLPPAGRGEFDPLADEVDDFSGYSAGSPYDDGFGHGVGPGLPGADEFDPVLADPDAPVADPVFDEPFDEFDAEPHTELDTAPDTEAEPNGFTPADDLGPHA</sequence>
<organism evidence="2 3">
    <name type="scientific">Pseudonocardia thermophila</name>
    <dbReference type="NCBI Taxonomy" id="1848"/>
    <lineage>
        <taxon>Bacteria</taxon>
        <taxon>Bacillati</taxon>
        <taxon>Actinomycetota</taxon>
        <taxon>Actinomycetes</taxon>
        <taxon>Pseudonocardiales</taxon>
        <taxon>Pseudonocardiaceae</taxon>
        <taxon>Pseudonocardia</taxon>
    </lineage>
</organism>
<evidence type="ECO:0000313" key="2">
    <source>
        <dbReference type="EMBL" id="SHL44620.1"/>
    </source>
</evidence>
<protein>
    <submittedName>
        <fullName evidence="2">Uncharacterized protein</fullName>
    </submittedName>
</protein>
<dbReference type="STRING" id="1848.SAMN05443637_12927"/>
<accession>A0A1M7APF5</accession>
<gene>
    <name evidence="2" type="ORF">SAMN05443637_12927</name>
</gene>
<feature type="compositionally biased region" description="Low complexity" evidence="1">
    <location>
        <begin position="158"/>
        <end position="170"/>
    </location>
</feature>
<feature type="region of interest" description="Disordered" evidence="1">
    <location>
        <begin position="126"/>
        <end position="210"/>
    </location>
</feature>
<dbReference type="RefSeq" id="WP_073460329.1">
    <property type="nucleotide sequence ID" value="NZ_CALGVN010000035.1"/>
</dbReference>
<dbReference type="AlphaFoldDB" id="A0A1M7APF5"/>
<proteinExistence type="predicted"/>
<dbReference type="Proteomes" id="UP000184363">
    <property type="component" value="Unassembled WGS sequence"/>
</dbReference>